<accession>A0AAU8J9H9</accession>
<protein>
    <submittedName>
        <fullName evidence="1">Uncharacterized protein</fullName>
    </submittedName>
</protein>
<dbReference type="RefSeq" id="WP_354634983.1">
    <property type="nucleotide sequence ID" value="NZ_CP159837.1"/>
</dbReference>
<sequence length="434" mass="50094">MKNSFDLNPAKTPPEQQRLYHHCTTIVDEKSPEELIALIQALWINGTNYPNEQVESDRDTLLSYKVEQEAFNICLYKCCQILIEAWEKTPATAEFIPKLVGLFTGPANPDADAYWRSRTALRLHERLQAFRKSEQCQSLQHFLGLLQPQEITVNQIENQPLQSLLYRYPYLYPYSVSSEDSGSLSATLRRLKSKKTKEFDTNLSQYVISQVRRSLPEANEHQTTKNSLRIFSKNNPTFLTDKELNRALQEYLGKVDGHPSNRDLAQSFSNYQQSNINFYGDFKKLFYQYLTKTLNSSYGIRQFSPLLEKHLETIFPAKADDPISDFLSLRTCTATLQFLVVDMTPPYKHVIFMNLISNLGAIRTMSLLMKIILICPQARPQLEKQLWILFKNYAASPCPQVKGLIKIWENYNVAQAAYFGKADLSWCLQIPRTN</sequence>
<dbReference type="AlphaFoldDB" id="A0AAU8J9H9"/>
<organism evidence="1">
    <name type="scientific">Planktothricoides raciborskii GIHE-MW2</name>
    <dbReference type="NCBI Taxonomy" id="2792601"/>
    <lineage>
        <taxon>Bacteria</taxon>
        <taxon>Bacillati</taxon>
        <taxon>Cyanobacteriota</taxon>
        <taxon>Cyanophyceae</taxon>
        <taxon>Oscillatoriophycideae</taxon>
        <taxon>Oscillatoriales</taxon>
        <taxon>Oscillatoriaceae</taxon>
        <taxon>Planktothricoides</taxon>
    </lineage>
</organism>
<reference evidence="1" key="1">
    <citation type="submission" date="2024-07" db="EMBL/GenBank/DDBJ databases">
        <authorList>
            <person name="Kim Y.J."/>
            <person name="Jeong J.Y."/>
        </authorList>
    </citation>
    <scope>NUCLEOTIDE SEQUENCE</scope>
    <source>
        <strain evidence="1">GIHE-MW2</strain>
    </source>
</reference>
<dbReference type="EMBL" id="CP159837">
    <property type="protein sequence ID" value="XCM35780.1"/>
    <property type="molecule type" value="Genomic_DNA"/>
</dbReference>
<proteinExistence type="predicted"/>
<name>A0AAU8J9H9_9CYAN</name>
<gene>
    <name evidence="1" type="ORF">ABWT76_004483</name>
</gene>
<evidence type="ECO:0000313" key="1">
    <source>
        <dbReference type="EMBL" id="XCM35780.1"/>
    </source>
</evidence>